<dbReference type="InterPro" id="IPR036396">
    <property type="entry name" value="Cyt_P450_sf"/>
</dbReference>
<dbReference type="Gene3D" id="1.10.630.10">
    <property type="entry name" value="Cytochrome P450"/>
    <property type="match status" value="1"/>
</dbReference>
<dbReference type="GO" id="GO:0016705">
    <property type="term" value="F:oxidoreductase activity, acting on paired donors, with incorporation or reduction of molecular oxygen"/>
    <property type="evidence" value="ECO:0007669"/>
    <property type="project" value="InterPro"/>
</dbReference>
<keyword evidence="9 14" id="KW-0560">Oxidoreductase</keyword>
<evidence type="ECO:0000256" key="7">
    <source>
        <dbReference type="ARBA" id="ARBA00022824"/>
    </source>
</evidence>
<evidence type="ECO:0000256" key="3">
    <source>
        <dbReference type="ARBA" id="ARBA00004406"/>
    </source>
</evidence>
<keyword evidence="12 15" id="KW-0472">Membrane</keyword>
<feature type="non-terminal residue" evidence="16">
    <location>
        <position position="1"/>
    </location>
</feature>
<feature type="binding site" description="axial binding residue" evidence="13">
    <location>
        <position position="505"/>
    </location>
    <ligand>
        <name>heme</name>
        <dbReference type="ChEBI" id="CHEBI:30413"/>
    </ligand>
    <ligandPart>
        <name>Fe</name>
        <dbReference type="ChEBI" id="CHEBI:18248"/>
    </ligandPart>
</feature>
<dbReference type="PROSITE" id="PS00086">
    <property type="entry name" value="CYTOCHROME_P450"/>
    <property type="match status" value="1"/>
</dbReference>
<evidence type="ECO:0000256" key="14">
    <source>
        <dbReference type="RuleBase" id="RU000461"/>
    </source>
</evidence>
<dbReference type="GO" id="GO:0004497">
    <property type="term" value="F:monooxygenase activity"/>
    <property type="evidence" value="ECO:0007669"/>
    <property type="project" value="UniProtKB-KW"/>
</dbReference>
<dbReference type="InterPro" id="IPR002401">
    <property type="entry name" value="Cyt_P450_E_grp-I"/>
</dbReference>
<dbReference type="OrthoDB" id="2789670at2759"/>
<keyword evidence="15" id="KW-0812">Transmembrane</keyword>
<evidence type="ECO:0000256" key="9">
    <source>
        <dbReference type="ARBA" id="ARBA00023002"/>
    </source>
</evidence>
<proteinExistence type="inferred from homology"/>
<evidence type="ECO:0000256" key="8">
    <source>
        <dbReference type="ARBA" id="ARBA00022848"/>
    </source>
</evidence>
<dbReference type="AlphaFoldDB" id="A0A0K8WFV6"/>
<dbReference type="SUPFAM" id="SSF48264">
    <property type="entry name" value="Cytochrome P450"/>
    <property type="match status" value="1"/>
</dbReference>
<dbReference type="GO" id="GO:0020037">
    <property type="term" value="F:heme binding"/>
    <property type="evidence" value="ECO:0007669"/>
    <property type="project" value="InterPro"/>
</dbReference>
<dbReference type="FunFam" id="1.10.630.10:FF:000042">
    <property type="entry name" value="Cytochrome P450"/>
    <property type="match status" value="1"/>
</dbReference>
<dbReference type="Pfam" id="PF00067">
    <property type="entry name" value="p450"/>
    <property type="match status" value="1"/>
</dbReference>
<dbReference type="PRINTS" id="PR00463">
    <property type="entry name" value="EP450I"/>
</dbReference>
<evidence type="ECO:0000256" key="2">
    <source>
        <dbReference type="ARBA" id="ARBA00004174"/>
    </source>
</evidence>
<organism evidence="16">
    <name type="scientific">Bactrocera latifrons</name>
    <name type="common">Malaysian fruit fly</name>
    <name type="synonym">Chaetodacus latifrons</name>
    <dbReference type="NCBI Taxonomy" id="174628"/>
    <lineage>
        <taxon>Eukaryota</taxon>
        <taxon>Metazoa</taxon>
        <taxon>Ecdysozoa</taxon>
        <taxon>Arthropoda</taxon>
        <taxon>Hexapoda</taxon>
        <taxon>Insecta</taxon>
        <taxon>Pterygota</taxon>
        <taxon>Neoptera</taxon>
        <taxon>Endopterygota</taxon>
        <taxon>Diptera</taxon>
        <taxon>Brachycera</taxon>
        <taxon>Muscomorpha</taxon>
        <taxon>Tephritoidea</taxon>
        <taxon>Tephritidae</taxon>
        <taxon>Bactrocera</taxon>
        <taxon>Bactrocera</taxon>
    </lineage>
</organism>
<evidence type="ECO:0000256" key="12">
    <source>
        <dbReference type="ARBA" id="ARBA00023136"/>
    </source>
</evidence>
<dbReference type="GO" id="GO:0005506">
    <property type="term" value="F:iron ion binding"/>
    <property type="evidence" value="ECO:0007669"/>
    <property type="project" value="InterPro"/>
</dbReference>
<dbReference type="InterPro" id="IPR050476">
    <property type="entry name" value="Insect_CytP450_Detox"/>
</dbReference>
<protein>
    <submittedName>
        <fullName evidence="16">Putative cytochrome P450 6a13</fullName>
    </submittedName>
</protein>
<sequence>IEKVSASKSGDNHYSNADWCGTSNDELVLLGSPKPIVKNQLQKVNNSYSSGSKFYIHKMLLSFVIFSTLCLLLVSYLRYKFQYWEQRGVPQAKTNYLGNFFLIKSMHKMELIHEYYKTYRGTTKLLGTYIFTKPILIVFDLDLAKTMLIKDFNKLMDRFQRRDNNTHKFDILNETLFRVGGDRWGPLRKKLTPIFTTAKMKFMLPTLLTVAQQLEEAFSAHLAKTPSGDVELYDWMARFTTDVIANCAFGVECNSLKDPTVIFRRMGHRIFHPKFISIRLRTFMLTYPAIFKILKYFNVKEHSKDVEDFVVQIVRDTLRLREEQNIQRNDLIDFLIELKNSKDMKGVLPMGVEDMAAQVFAFFTGGFETSSANLSCGLYEMAKTPHVQEKARAEIKSVLEKHNGELTYEALMEMTYLDQIMTETVRKYPGLSAITRISTDEYKVPGTNITLEKGTHIYIPMKDIHYDSDIYENPQEFRPERFHPDEEQKRHPQAFLGFGFGPRNCIGIRFARMQVRVGFVTLLKSYRFSVSEKTPAFIENAKLNSVVVPGSKIWLKAEKL</sequence>
<evidence type="ECO:0000256" key="10">
    <source>
        <dbReference type="ARBA" id="ARBA00023004"/>
    </source>
</evidence>
<evidence type="ECO:0000256" key="6">
    <source>
        <dbReference type="ARBA" id="ARBA00022723"/>
    </source>
</evidence>
<evidence type="ECO:0000256" key="5">
    <source>
        <dbReference type="ARBA" id="ARBA00022617"/>
    </source>
</evidence>
<keyword evidence="8" id="KW-0492">Microsome</keyword>
<dbReference type="InterPro" id="IPR001128">
    <property type="entry name" value="Cyt_P450"/>
</dbReference>
<keyword evidence="6 13" id="KW-0479">Metal-binding</keyword>
<dbReference type="GO" id="GO:0005789">
    <property type="term" value="C:endoplasmic reticulum membrane"/>
    <property type="evidence" value="ECO:0007669"/>
    <property type="project" value="UniProtKB-SubCell"/>
</dbReference>
<dbReference type="InterPro" id="IPR017972">
    <property type="entry name" value="Cyt_P450_CS"/>
</dbReference>
<comment type="subcellular location">
    <subcellularLocation>
        <location evidence="3">Endoplasmic reticulum membrane</location>
        <topology evidence="3">Peripheral membrane protein</topology>
    </subcellularLocation>
    <subcellularLocation>
        <location evidence="2">Microsome membrane</location>
        <topology evidence="2">Peripheral membrane protein</topology>
    </subcellularLocation>
</comment>
<keyword evidence="15" id="KW-1133">Transmembrane helix</keyword>
<dbReference type="EMBL" id="GDHF01002261">
    <property type="protein sequence ID" value="JAI50053.1"/>
    <property type="molecule type" value="Transcribed_RNA"/>
</dbReference>
<dbReference type="CDD" id="cd11056">
    <property type="entry name" value="CYP6-like"/>
    <property type="match status" value="1"/>
</dbReference>
<evidence type="ECO:0000256" key="15">
    <source>
        <dbReference type="SAM" id="Phobius"/>
    </source>
</evidence>
<name>A0A0K8WFV6_BACLA</name>
<accession>A0A0K8WFV6</accession>
<keyword evidence="5 13" id="KW-0349">Heme</keyword>
<comment type="similarity">
    <text evidence="4 14">Belongs to the cytochrome P450 family.</text>
</comment>
<evidence type="ECO:0000256" key="4">
    <source>
        <dbReference type="ARBA" id="ARBA00010617"/>
    </source>
</evidence>
<feature type="transmembrane region" description="Helical" evidence="15">
    <location>
        <begin position="55"/>
        <end position="77"/>
    </location>
</feature>
<evidence type="ECO:0000313" key="16">
    <source>
        <dbReference type="EMBL" id="JAI50053.1"/>
    </source>
</evidence>
<reference evidence="16" key="1">
    <citation type="submission" date="2015-06" db="EMBL/GenBank/DDBJ databases">
        <authorList>
            <person name="Hoefler B.C."/>
            <person name="Straight P.D."/>
        </authorList>
    </citation>
    <scope>NUCLEOTIDE SEQUENCE</scope>
</reference>
<keyword evidence="11 14" id="KW-0503">Monooxygenase</keyword>
<dbReference type="PRINTS" id="PR00385">
    <property type="entry name" value="P450"/>
</dbReference>
<keyword evidence="10 13" id="KW-0408">Iron</keyword>
<dbReference type="PANTHER" id="PTHR24292:SF100">
    <property type="entry name" value="CYTOCHROME P450 6A16, ISOFORM B-RELATED"/>
    <property type="match status" value="1"/>
</dbReference>
<keyword evidence="7" id="KW-0256">Endoplasmic reticulum</keyword>
<evidence type="ECO:0000256" key="13">
    <source>
        <dbReference type="PIRSR" id="PIRSR602401-1"/>
    </source>
</evidence>
<evidence type="ECO:0000256" key="11">
    <source>
        <dbReference type="ARBA" id="ARBA00023033"/>
    </source>
</evidence>
<dbReference type="PANTHER" id="PTHR24292">
    <property type="entry name" value="CYTOCHROME P450"/>
    <property type="match status" value="1"/>
</dbReference>
<gene>
    <name evidence="16" type="primary">Cyp6a13_14</name>
    <name evidence="16" type="ORF">c0_g1_i1</name>
</gene>
<comment type="cofactor">
    <cofactor evidence="1 13">
        <name>heme</name>
        <dbReference type="ChEBI" id="CHEBI:30413"/>
    </cofactor>
</comment>
<evidence type="ECO:0000256" key="1">
    <source>
        <dbReference type="ARBA" id="ARBA00001971"/>
    </source>
</evidence>